<proteinExistence type="predicted"/>
<dbReference type="PANTHER" id="PTHR13182:SF8">
    <property type="entry name" value="CYTOPLASMIC 60S SUBUNIT BIOGENESIS FACTOR ZNF622"/>
    <property type="match status" value="1"/>
</dbReference>
<reference evidence="7" key="1">
    <citation type="submission" date="2024-03" db="EMBL/GenBank/DDBJ databases">
        <title>WGS assembly of Saponaria officinalis var. Norfolk2.</title>
        <authorList>
            <person name="Jenkins J."/>
            <person name="Shu S."/>
            <person name="Grimwood J."/>
            <person name="Barry K."/>
            <person name="Goodstein D."/>
            <person name="Schmutz J."/>
            <person name="Leebens-Mack J."/>
            <person name="Osbourn A."/>
        </authorList>
    </citation>
    <scope>NUCLEOTIDE SEQUENCE [LARGE SCALE GENOMIC DNA]</scope>
    <source>
        <strain evidence="7">JIC</strain>
    </source>
</reference>
<keyword evidence="2 4" id="KW-0863">Zinc-finger</keyword>
<evidence type="ECO:0000256" key="3">
    <source>
        <dbReference type="ARBA" id="ARBA00022833"/>
    </source>
</evidence>
<evidence type="ECO:0000256" key="2">
    <source>
        <dbReference type="ARBA" id="ARBA00022771"/>
    </source>
</evidence>
<dbReference type="PANTHER" id="PTHR13182">
    <property type="entry name" value="ZINC FINGER PROTEIN 622"/>
    <property type="match status" value="1"/>
</dbReference>
<evidence type="ECO:0000256" key="4">
    <source>
        <dbReference type="PROSITE-ProRule" id="PRU00042"/>
    </source>
</evidence>
<evidence type="ECO:0000256" key="1">
    <source>
        <dbReference type="ARBA" id="ARBA00022723"/>
    </source>
</evidence>
<dbReference type="GO" id="GO:0008270">
    <property type="term" value="F:zinc ion binding"/>
    <property type="evidence" value="ECO:0007669"/>
    <property type="project" value="UniProtKB-KW"/>
</dbReference>
<dbReference type="GO" id="GO:0030687">
    <property type="term" value="C:preribosome, large subunit precursor"/>
    <property type="evidence" value="ECO:0007669"/>
    <property type="project" value="TreeGrafter"/>
</dbReference>
<dbReference type="InterPro" id="IPR022755">
    <property type="entry name" value="Znf_C2H2_jaz"/>
</dbReference>
<feature type="region of interest" description="Disordered" evidence="5">
    <location>
        <begin position="86"/>
        <end position="108"/>
    </location>
</feature>
<dbReference type="PROSITE" id="PS00028">
    <property type="entry name" value="ZINC_FINGER_C2H2_1"/>
    <property type="match status" value="2"/>
</dbReference>
<keyword evidence="3" id="KW-0862">Zinc</keyword>
<accession>A0AAW1IRC3</accession>
<evidence type="ECO:0000256" key="5">
    <source>
        <dbReference type="SAM" id="MobiDB-lite"/>
    </source>
</evidence>
<dbReference type="Pfam" id="PF12756">
    <property type="entry name" value="zf-C2H2_2"/>
    <property type="match status" value="1"/>
</dbReference>
<sequence length="360" mass="41202">MPGIIYCGACNKEFSNVAEQQLHYKSDWHFYNLKRKVARVQRVSEAVFQASQAEEKKKLNETAMLYSCGVCGKGYRSSKAHAQHLNSKSHLTRASQGENSQTDNTIIRPLLQRRTPAKDFDIEEEDGYEEELDPTRCFMCDLKNPTLETCMLHLHKKHGFFIPDIEYLSDPKGLLTYLGLKVRRDYLCLYCDERCRPFSSLEAARKHMVAKGHCKVRYGDGDHEEEVELEEFYDYSSSYMDNDGKVLVAKTDDGEDCVELGCGGCELILKRRTESGVCATTLGSREFLRYYKQNPRPTPANALAISIAKAGSCSEIIGLTTEQRKERAIRLKVMKQIRRFGKDAMMLKRTTKKMNPANYY</sequence>
<evidence type="ECO:0000313" key="7">
    <source>
        <dbReference type="EMBL" id="KAK9691921.1"/>
    </source>
</evidence>
<comment type="caution">
    <text evidence="7">The sequence shown here is derived from an EMBL/GenBank/DDBJ whole genome shotgun (WGS) entry which is preliminary data.</text>
</comment>
<evidence type="ECO:0000313" key="8">
    <source>
        <dbReference type="Proteomes" id="UP001443914"/>
    </source>
</evidence>
<keyword evidence="8" id="KW-1185">Reference proteome</keyword>
<protein>
    <recommendedName>
        <fullName evidence="6">C2H2-type domain-containing protein</fullName>
    </recommendedName>
</protein>
<keyword evidence="1" id="KW-0479">Metal-binding</keyword>
<dbReference type="InterPro" id="IPR036236">
    <property type="entry name" value="Znf_C2H2_sf"/>
</dbReference>
<dbReference type="PROSITE" id="PS50157">
    <property type="entry name" value="ZINC_FINGER_C2H2_2"/>
    <property type="match status" value="1"/>
</dbReference>
<dbReference type="AlphaFoldDB" id="A0AAW1IRC3"/>
<dbReference type="Pfam" id="PF12171">
    <property type="entry name" value="zf-C2H2_jaz"/>
    <property type="match status" value="1"/>
</dbReference>
<feature type="domain" description="C2H2-type" evidence="6">
    <location>
        <begin position="66"/>
        <end position="95"/>
    </location>
</feature>
<dbReference type="SUPFAM" id="SSF57667">
    <property type="entry name" value="beta-beta-alpha zinc fingers"/>
    <property type="match status" value="3"/>
</dbReference>
<dbReference type="InterPro" id="IPR013087">
    <property type="entry name" value="Znf_C2H2_type"/>
</dbReference>
<dbReference type="InterPro" id="IPR041661">
    <property type="entry name" value="ZN622/Rei1/Reh1_Znf-C2H2"/>
</dbReference>
<dbReference type="GO" id="GO:0042273">
    <property type="term" value="P:ribosomal large subunit biogenesis"/>
    <property type="evidence" value="ECO:0007669"/>
    <property type="project" value="TreeGrafter"/>
</dbReference>
<dbReference type="InterPro" id="IPR040025">
    <property type="entry name" value="Znf622/Rei1/Reh1"/>
</dbReference>
<gene>
    <name evidence="7" type="ORF">RND81_09G228900</name>
</gene>
<dbReference type="EMBL" id="JBDFQZ010000009">
    <property type="protein sequence ID" value="KAK9691921.1"/>
    <property type="molecule type" value="Genomic_DNA"/>
</dbReference>
<dbReference type="Pfam" id="PF12874">
    <property type="entry name" value="zf-met"/>
    <property type="match status" value="1"/>
</dbReference>
<feature type="compositionally biased region" description="Polar residues" evidence="5">
    <location>
        <begin position="86"/>
        <end position="105"/>
    </location>
</feature>
<dbReference type="SMART" id="SM00355">
    <property type="entry name" value="ZnF_C2H2"/>
    <property type="match status" value="4"/>
</dbReference>
<dbReference type="Proteomes" id="UP001443914">
    <property type="component" value="Unassembled WGS sequence"/>
</dbReference>
<organism evidence="7 8">
    <name type="scientific">Saponaria officinalis</name>
    <name type="common">Common soapwort</name>
    <name type="synonym">Lychnis saponaria</name>
    <dbReference type="NCBI Taxonomy" id="3572"/>
    <lineage>
        <taxon>Eukaryota</taxon>
        <taxon>Viridiplantae</taxon>
        <taxon>Streptophyta</taxon>
        <taxon>Embryophyta</taxon>
        <taxon>Tracheophyta</taxon>
        <taxon>Spermatophyta</taxon>
        <taxon>Magnoliopsida</taxon>
        <taxon>eudicotyledons</taxon>
        <taxon>Gunneridae</taxon>
        <taxon>Pentapetalae</taxon>
        <taxon>Caryophyllales</taxon>
        <taxon>Caryophyllaceae</taxon>
        <taxon>Caryophylleae</taxon>
        <taxon>Saponaria</taxon>
    </lineage>
</organism>
<name>A0AAW1IRC3_SAPOF</name>
<evidence type="ECO:0000259" key="6">
    <source>
        <dbReference type="PROSITE" id="PS50157"/>
    </source>
</evidence>